<name>A0AAE3H3V4_9BACT</name>
<sequence>METEKNLPIYDEPISPEKAQEYVSNYLDNKKFKPEDFKAFYFHRDEIQIVLDQNKDKDFIKFTLGMKKLDKEKYGDKLYGCVMMTSSDVIIEDIDLAAEDSNDIYDFSRPVPPYPPTE</sequence>
<reference evidence="1 2" key="1">
    <citation type="submission" date="2018-11" db="EMBL/GenBank/DDBJ databases">
        <title>Novel bacteria species description.</title>
        <authorList>
            <person name="Han J.-H."/>
        </authorList>
    </citation>
    <scope>NUCLEOTIDE SEQUENCE [LARGE SCALE GENOMIC DNA]</scope>
    <source>
        <strain evidence="1 2">KCTC23259</strain>
    </source>
</reference>
<protein>
    <submittedName>
        <fullName evidence="1">Uncharacterized protein</fullName>
    </submittedName>
</protein>
<dbReference type="Proteomes" id="UP001204144">
    <property type="component" value="Unassembled WGS sequence"/>
</dbReference>
<gene>
    <name evidence="1" type="ORF">EGI31_11305</name>
</gene>
<keyword evidence="2" id="KW-1185">Reference proteome</keyword>
<dbReference type="AlphaFoldDB" id="A0AAE3H3V4"/>
<accession>A0AAE3H3V4</accession>
<evidence type="ECO:0000313" key="2">
    <source>
        <dbReference type="Proteomes" id="UP001204144"/>
    </source>
</evidence>
<comment type="caution">
    <text evidence="1">The sequence shown here is derived from an EMBL/GenBank/DDBJ whole genome shotgun (WGS) entry which is preliminary data.</text>
</comment>
<dbReference type="EMBL" id="RJUF01000031">
    <property type="protein sequence ID" value="MCP9763544.1"/>
    <property type="molecule type" value="Genomic_DNA"/>
</dbReference>
<dbReference type="RefSeq" id="WP_255037324.1">
    <property type="nucleotide sequence ID" value="NZ_RJUF01000031.1"/>
</dbReference>
<organism evidence="1 2">
    <name type="scientific">Lacihabitans soyangensis</name>
    <dbReference type="NCBI Taxonomy" id="869394"/>
    <lineage>
        <taxon>Bacteria</taxon>
        <taxon>Pseudomonadati</taxon>
        <taxon>Bacteroidota</taxon>
        <taxon>Cytophagia</taxon>
        <taxon>Cytophagales</taxon>
        <taxon>Leadbetterellaceae</taxon>
        <taxon>Lacihabitans</taxon>
    </lineage>
</organism>
<evidence type="ECO:0000313" key="1">
    <source>
        <dbReference type="EMBL" id="MCP9763544.1"/>
    </source>
</evidence>
<proteinExistence type="predicted"/>